<dbReference type="InterPro" id="IPR039426">
    <property type="entry name" value="TonB-dep_rcpt-like"/>
</dbReference>
<keyword evidence="2 11" id="KW-0813">Transport</keyword>
<organism evidence="16 17">
    <name type="scientific">Rhodanobacter humi</name>
    <dbReference type="NCBI Taxonomy" id="1888173"/>
    <lineage>
        <taxon>Bacteria</taxon>
        <taxon>Pseudomonadati</taxon>
        <taxon>Pseudomonadota</taxon>
        <taxon>Gammaproteobacteria</taxon>
        <taxon>Lysobacterales</taxon>
        <taxon>Rhodanobacteraceae</taxon>
        <taxon>Rhodanobacter</taxon>
    </lineage>
</organism>
<evidence type="ECO:0000256" key="10">
    <source>
        <dbReference type="ARBA" id="ARBA00023237"/>
    </source>
</evidence>
<dbReference type="Pfam" id="PF00593">
    <property type="entry name" value="TonB_dep_Rec_b-barrel"/>
    <property type="match status" value="1"/>
</dbReference>
<name>A0ABV4ASV2_9GAMM</name>
<accession>A0ABV4ASV2</accession>
<keyword evidence="4" id="KW-0410">Iron transport</keyword>
<evidence type="ECO:0000256" key="8">
    <source>
        <dbReference type="ARBA" id="ARBA00023077"/>
    </source>
</evidence>
<dbReference type="EMBL" id="JBGBPY010000001">
    <property type="protein sequence ID" value="MEY2183430.1"/>
    <property type="molecule type" value="Genomic_DNA"/>
</dbReference>
<evidence type="ECO:0000256" key="4">
    <source>
        <dbReference type="ARBA" id="ARBA00022496"/>
    </source>
</evidence>
<evidence type="ECO:0000256" key="7">
    <source>
        <dbReference type="ARBA" id="ARBA00023065"/>
    </source>
</evidence>
<dbReference type="PANTHER" id="PTHR32552:SF81">
    <property type="entry name" value="TONB-DEPENDENT OUTER MEMBRANE RECEPTOR"/>
    <property type="match status" value="1"/>
</dbReference>
<keyword evidence="9 11" id="KW-0472">Membrane</keyword>
<keyword evidence="3 11" id="KW-1134">Transmembrane beta strand</keyword>
<dbReference type="Pfam" id="PF07715">
    <property type="entry name" value="Plug"/>
    <property type="match status" value="1"/>
</dbReference>
<feature type="domain" description="TonB-dependent receptor-like beta-barrel" evidence="14">
    <location>
        <begin position="350"/>
        <end position="804"/>
    </location>
</feature>
<sequence>MHTNKLKRIAGTSRRGLARLPLAAAICLAIAAPVLAQDAGQAAATTATPATKPATKPKTTTLGVVTVTAQKRTENLQKVPISIGVLENDQLEALHVQNFNDYVKYLPSVTFQQGGGGIATGPGFATIYMRGVASGGNTNHSGSQPSVGVYLDDQPVTTIQGPLDIHMYDIARIEVLAGPQGTLYGASAESGALRIITNKPDPSGFAANYTLGVDQVNHGGIGSTFEGMLNLPLSKSAAVRFVGWHEHDAGYIDNKAGSRTFPSSGITVSNADNCTPVGSGPTASFQCFGHARNHYNDATTNGARAALKVDLNDDWSISPTLMGQQTITHGSFAADPVVGPLAVTHFYPERVDDRWWQGALTVQGKIGNFDLTYAYAHLKRNQEEQTDYNDYSFWYDTLLSYGNYFVDNNGAKVNPSEYITDRDHYSNTSHELRIVSPADDRLRLTAGVFWQKQRHDILQNYQINGLATDLSVTGWPNTIWLTRQMRYDYDKALFGELSYDIIPDTLTATVGGRYYRNENHLYGYYGYSKGYSSSSLYGEAGCMDATPFLGAPCSDFNRSVKDSGTLGKANLTWNISPTKMIYVTRSEGYRPGGINRAGDIPPYQPDFLTNLEFGWKTSWLDNRLSFNGAVFRETWNHFQFNILGPNGLTIIKNANSARIDGLESQLVWQATYNLNLSAGVAFYDAKLTAPYCGFVDNSGNPVAYCPAGTINPQTGAAVSGPQAPKGTQLPITPRFKGNLVARYTFDMGGNEGFVQAALVHVGRRTTDLRLEERSLLGDLPAYNTVDLSAGFQKGNWSLDAYVDNAFDKRAVQYKFTECGVTNCGAHGVAPQYPNGQVYTGVSQPRTIGVRFKQEF</sequence>
<evidence type="ECO:0000259" key="14">
    <source>
        <dbReference type="Pfam" id="PF00593"/>
    </source>
</evidence>
<keyword evidence="16" id="KW-0675">Receptor</keyword>
<evidence type="ECO:0000256" key="9">
    <source>
        <dbReference type="ARBA" id="ARBA00023136"/>
    </source>
</evidence>
<keyword evidence="8 12" id="KW-0798">TonB box</keyword>
<keyword evidence="5 11" id="KW-0812">Transmembrane</keyword>
<evidence type="ECO:0000256" key="6">
    <source>
        <dbReference type="ARBA" id="ARBA00023004"/>
    </source>
</evidence>
<keyword evidence="10 11" id="KW-0998">Cell outer membrane</keyword>
<proteinExistence type="inferred from homology"/>
<reference evidence="16 17" key="1">
    <citation type="submission" date="2024-07" db="EMBL/GenBank/DDBJ databases">
        <title>Molecular mechanisms and environmental adaptations of flagellar loss and biofilm growth of Rhodanobacter under environmental stress.</title>
        <authorList>
            <person name="Chen M."/>
        </authorList>
    </citation>
    <scope>NUCLEOTIDE SEQUENCE [LARGE SCALE GENOMIC DNA]</scope>
    <source>
        <strain evidence="16 17">RS22</strain>
    </source>
</reference>
<comment type="caution">
    <text evidence="16">The sequence shown here is derived from an EMBL/GenBank/DDBJ whole genome shotgun (WGS) entry which is preliminary data.</text>
</comment>
<keyword evidence="17" id="KW-1185">Reference proteome</keyword>
<comment type="subcellular location">
    <subcellularLocation>
        <location evidence="1 11">Cell outer membrane</location>
        <topology evidence="1 11">Multi-pass membrane protein</topology>
    </subcellularLocation>
</comment>
<dbReference type="Proteomes" id="UP001562159">
    <property type="component" value="Unassembled WGS sequence"/>
</dbReference>
<feature type="signal peptide" evidence="13">
    <location>
        <begin position="1"/>
        <end position="36"/>
    </location>
</feature>
<keyword evidence="13" id="KW-0732">Signal</keyword>
<dbReference type="SUPFAM" id="SSF56935">
    <property type="entry name" value="Porins"/>
    <property type="match status" value="1"/>
</dbReference>
<evidence type="ECO:0000259" key="15">
    <source>
        <dbReference type="Pfam" id="PF07715"/>
    </source>
</evidence>
<comment type="similarity">
    <text evidence="11 12">Belongs to the TonB-dependent receptor family.</text>
</comment>
<dbReference type="InterPro" id="IPR012910">
    <property type="entry name" value="Plug_dom"/>
</dbReference>
<evidence type="ECO:0000256" key="5">
    <source>
        <dbReference type="ARBA" id="ARBA00022692"/>
    </source>
</evidence>
<evidence type="ECO:0000256" key="13">
    <source>
        <dbReference type="SAM" id="SignalP"/>
    </source>
</evidence>
<gene>
    <name evidence="16" type="ORF">AB7878_13485</name>
</gene>
<dbReference type="InterPro" id="IPR000531">
    <property type="entry name" value="Beta-barrel_TonB"/>
</dbReference>
<dbReference type="Gene3D" id="2.40.170.20">
    <property type="entry name" value="TonB-dependent receptor, beta-barrel domain"/>
    <property type="match status" value="1"/>
</dbReference>
<evidence type="ECO:0000256" key="1">
    <source>
        <dbReference type="ARBA" id="ARBA00004571"/>
    </source>
</evidence>
<evidence type="ECO:0000256" key="2">
    <source>
        <dbReference type="ARBA" id="ARBA00022448"/>
    </source>
</evidence>
<keyword evidence="7" id="KW-0406">Ion transport</keyword>
<evidence type="ECO:0000256" key="3">
    <source>
        <dbReference type="ARBA" id="ARBA00022452"/>
    </source>
</evidence>
<evidence type="ECO:0000313" key="17">
    <source>
        <dbReference type="Proteomes" id="UP001562159"/>
    </source>
</evidence>
<dbReference type="InterPro" id="IPR036942">
    <property type="entry name" value="Beta-barrel_TonB_sf"/>
</dbReference>
<evidence type="ECO:0000313" key="16">
    <source>
        <dbReference type="EMBL" id="MEY2183430.1"/>
    </source>
</evidence>
<dbReference type="PROSITE" id="PS52016">
    <property type="entry name" value="TONB_DEPENDENT_REC_3"/>
    <property type="match status" value="1"/>
</dbReference>
<evidence type="ECO:0000256" key="11">
    <source>
        <dbReference type="PROSITE-ProRule" id="PRU01360"/>
    </source>
</evidence>
<keyword evidence="6" id="KW-0408">Iron</keyword>
<feature type="chain" id="PRO_5046278677" evidence="13">
    <location>
        <begin position="37"/>
        <end position="855"/>
    </location>
</feature>
<feature type="domain" description="TonB-dependent receptor plug" evidence="15">
    <location>
        <begin position="76"/>
        <end position="191"/>
    </location>
</feature>
<evidence type="ECO:0000256" key="12">
    <source>
        <dbReference type="RuleBase" id="RU003357"/>
    </source>
</evidence>
<protein>
    <submittedName>
        <fullName evidence="16">TonB-dependent receptor</fullName>
    </submittedName>
</protein>
<dbReference type="PANTHER" id="PTHR32552">
    <property type="entry name" value="FERRICHROME IRON RECEPTOR-RELATED"/>
    <property type="match status" value="1"/>
</dbReference>